<dbReference type="SUPFAM" id="SSF53474">
    <property type="entry name" value="alpha/beta-Hydrolases"/>
    <property type="match status" value="1"/>
</dbReference>
<dbReference type="EMBL" id="LZKI01000073">
    <property type="protein sequence ID" value="OBI42510.1"/>
    <property type="molecule type" value="Genomic_DNA"/>
</dbReference>
<dbReference type="PANTHER" id="PTHR43194">
    <property type="entry name" value="HYDROLASE ALPHA/BETA FOLD FAMILY"/>
    <property type="match status" value="1"/>
</dbReference>
<organism evidence="2 3">
    <name type="scientific">Mycobacterium colombiense</name>
    <dbReference type="NCBI Taxonomy" id="339268"/>
    <lineage>
        <taxon>Bacteria</taxon>
        <taxon>Bacillati</taxon>
        <taxon>Actinomycetota</taxon>
        <taxon>Actinomycetes</taxon>
        <taxon>Mycobacteriales</taxon>
        <taxon>Mycobacteriaceae</taxon>
        <taxon>Mycobacterium</taxon>
        <taxon>Mycobacterium avium complex (MAC)</taxon>
    </lineage>
</organism>
<evidence type="ECO:0000259" key="1">
    <source>
        <dbReference type="Pfam" id="PF12697"/>
    </source>
</evidence>
<sequence>MSDKHVVLVHGSWSRGQQWVPARAAFEERGFTVHTPTLRHHELPLREGAAKIASLSIRDYADDLVALVAALDSPPLLVGHSLGGLLVQLVAARTAHVGLIAACPSSVGPSGLNPTTLGIALPHAFKAKAWAKPVYPPTWQRFRRGVAGRQTEEVARTAFDDLVCESGRVLFFELAMPRLDRAEAAKVDRNAVPGPVLVIAGGQDRIVPPRLARRTAARFTNASYAEIPGSDHMVFNGAALPVTMHYIDDWIAQNIRLTGDPL</sequence>
<evidence type="ECO:0000313" key="3">
    <source>
        <dbReference type="Proteomes" id="UP000091846"/>
    </source>
</evidence>
<gene>
    <name evidence="2" type="ORF">A5708_21440</name>
</gene>
<dbReference type="InterPro" id="IPR029058">
    <property type="entry name" value="AB_hydrolase_fold"/>
</dbReference>
<dbReference type="InterPro" id="IPR050228">
    <property type="entry name" value="Carboxylesterase_BioH"/>
</dbReference>
<dbReference type="AlphaFoldDB" id="A0A1A2YWW0"/>
<name>A0A1A2YWW0_9MYCO</name>
<dbReference type="PANTHER" id="PTHR43194:SF2">
    <property type="entry name" value="PEROXISOMAL MEMBRANE PROTEIN LPX1"/>
    <property type="match status" value="1"/>
</dbReference>
<feature type="domain" description="AB hydrolase-1" evidence="1">
    <location>
        <begin position="6"/>
        <end position="235"/>
    </location>
</feature>
<dbReference type="InterPro" id="IPR000073">
    <property type="entry name" value="AB_hydrolase_1"/>
</dbReference>
<dbReference type="RefSeq" id="WP_065028541.1">
    <property type="nucleotide sequence ID" value="NZ_LZKI01000073.1"/>
</dbReference>
<protein>
    <submittedName>
        <fullName evidence="2">Lysophospholipase</fullName>
    </submittedName>
</protein>
<reference evidence="2 3" key="1">
    <citation type="submission" date="2016-06" db="EMBL/GenBank/DDBJ databases">
        <authorList>
            <person name="Kjaerup R.B."/>
            <person name="Dalgaard T.S."/>
            <person name="Juul-Madsen H.R."/>
        </authorList>
    </citation>
    <scope>NUCLEOTIDE SEQUENCE [LARGE SCALE GENOMIC DNA]</scope>
    <source>
        <strain evidence="2 3">E1334</strain>
    </source>
</reference>
<dbReference type="GO" id="GO:0003824">
    <property type="term" value="F:catalytic activity"/>
    <property type="evidence" value="ECO:0007669"/>
    <property type="project" value="UniProtKB-ARBA"/>
</dbReference>
<dbReference type="OrthoDB" id="3810256at2"/>
<evidence type="ECO:0000313" key="2">
    <source>
        <dbReference type="EMBL" id="OBI42510.1"/>
    </source>
</evidence>
<proteinExistence type="predicted"/>
<dbReference type="Pfam" id="PF12697">
    <property type="entry name" value="Abhydrolase_6"/>
    <property type="match status" value="1"/>
</dbReference>
<comment type="caution">
    <text evidence="2">The sequence shown here is derived from an EMBL/GenBank/DDBJ whole genome shotgun (WGS) entry which is preliminary data.</text>
</comment>
<accession>A0A1A2YWW0</accession>
<dbReference type="Gene3D" id="3.40.50.1820">
    <property type="entry name" value="alpha/beta hydrolase"/>
    <property type="match status" value="1"/>
</dbReference>
<dbReference type="Proteomes" id="UP000091846">
    <property type="component" value="Unassembled WGS sequence"/>
</dbReference>